<keyword evidence="2" id="KW-0040">ANK repeat</keyword>
<dbReference type="EMBL" id="JABMIG020000207">
    <property type="protein sequence ID" value="KAL3785877.1"/>
    <property type="molecule type" value="Genomic_DNA"/>
</dbReference>
<keyword evidence="5" id="KW-1185">Reference proteome</keyword>
<evidence type="ECO:0000313" key="4">
    <source>
        <dbReference type="EMBL" id="KAL3785877.1"/>
    </source>
</evidence>
<dbReference type="InterPro" id="IPR002110">
    <property type="entry name" value="Ankyrin_rpt"/>
</dbReference>
<evidence type="ECO:0000313" key="5">
    <source>
        <dbReference type="Proteomes" id="UP001516023"/>
    </source>
</evidence>
<evidence type="ECO:0000256" key="2">
    <source>
        <dbReference type="ARBA" id="ARBA00023043"/>
    </source>
</evidence>
<feature type="compositionally biased region" description="Polar residues" evidence="3">
    <location>
        <begin position="35"/>
        <end position="45"/>
    </location>
</feature>
<dbReference type="SUPFAM" id="SSF48403">
    <property type="entry name" value="Ankyrin repeat"/>
    <property type="match status" value="1"/>
</dbReference>
<evidence type="ECO:0000256" key="1">
    <source>
        <dbReference type="ARBA" id="ARBA00022737"/>
    </source>
</evidence>
<dbReference type="SMART" id="SM00248">
    <property type="entry name" value="ANK"/>
    <property type="match status" value="2"/>
</dbReference>
<dbReference type="Pfam" id="PF12796">
    <property type="entry name" value="Ank_2"/>
    <property type="match status" value="1"/>
</dbReference>
<evidence type="ECO:0000256" key="3">
    <source>
        <dbReference type="SAM" id="MobiDB-lite"/>
    </source>
</evidence>
<dbReference type="AlphaFoldDB" id="A0ABD3PD56"/>
<comment type="caution">
    <text evidence="4">The sequence shown here is derived from an EMBL/GenBank/DDBJ whole genome shotgun (WGS) entry which is preliminary data.</text>
</comment>
<proteinExistence type="predicted"/>
<dbReference type="PANTHER" id="PTHR24171:SF8">
    <property type="entry name" value="BRCA1-ASSOCIATED RING DOMAIN PROTEIN 1"/>
    <property type="match status" value="1"/>
</dbReference>
<reference evidence="4 5" key="1">
    <citation type="journal article" date="2020" name="G3 (Bethesda)">
        <title>Improved Reference Genome for Cyclotella cryptica CCMP332, a Model for Cell Wall Morphogenesis, Salinity Adaptation, and Lipid Production in Diatoms (Bacillariophyta).</title>
        <authorList>
            <person name="Roberts W.R."/>
            <person name="Downey K.M."/>
            <person name="Ruck E.C."/>
            <person name="Traller J.C."/>
            <person name="Alverson A.J."/>
        </authorList>
    </citation>
    <scope>NUCLEOTIDE SEQUENCE [LARGE SCALE GENOMIC DNA]</scope>
    <source>
        <strain evidence="4 5">CCMP332</strain>
    </source>
</reference>
<dbReference type="PANTHER" id="PTHR24171">
    <property type="entry name" value="ANKYRIN REPEAT DOMAIN-CONTAINING PROTEIN 39-RELATED"/>
    <property type="match status" value="1"/>
</dbReference>
<feature type="region of interest" description="Disordered" evidence="3">
    <location>
        <begin position="35"/>
        <end position="54"/>
    </location>
</feature>
<dbReference type="InterPro" id="IPR036770">
    <property type="entry name" value="Ankyrin_rpt-contain_sf"/>
</dbReference>
<dbReference type="Gene3D" id="1.25.40.20">
    <property type="entry name" value="Ankyrin repeat-containing domain"/>
    <property type="match status" value="1"/>
</dbReference>
<protein>
    <recommendedName>
        <fullName evidence="6">ANK_REP_REGION domain-containing protein</fullName>
    </recommendedName>
</protein>
<name>A0ABD3PD56_9STRA</name>
<gene>
    <name evidence="4" type="ORF">HJC23_008765</name>
</gene>
<sequence length="325" mass="35800">MCNKRALSGGSTATTSLDDLASLAASTLLAGPSLEFQSSTSDSNEPSPPEIFGGYNMTISSPETKKRCIFNLNASNMRTQGYRFSCSSLPTLLAGCSAEKSEALLMGESSTTGELDLNVSPAHFINTILQQSNGRIAKLRGDDNIFAVATRTISQESYFISLSDEQQLAYNHEKVNAVQNNDVDALRELLHSGEIMQTSNRFGESLLHTACRRGFTEMVQFFLYEAGVCPRVRDDMGRTPMHDACWASCAPNHTLMKMLIAEAPEMLLSRDVRGHSPFDYARREHWPNWVAFLNENRQFIVNSFLSSCLDGDSVSTQSQSANGDY</sequence>
<organism evidence="4 5">
    <name type="scientific">Cyclotella cryptica</name>
    <dbReference type="NCBI Taxonomy" id="29204"/>
    <lineage>
        <taxon>Eukaryota</taxon>
        <taxon>Sar</taxon>
        <taxon>Stramenopiles</taxon>
        <taxon>Ochrophyta</taxon>
        <taxon>Bacillariophyta</taxon>
        <taxon>Coscinodiscophyceae</taxon>
        <taxon>Thalassiosirophycidae</taxon>
        <taxon>Stephanodiscales</taxon>
        <taxon>Stephanodiscaceae</taxon>
        <taxon>Cyclotella</taxon>
    </lineage>
</organism>
<keyword evidence="1" id="KW-0677">Repeat</keyword>
<accession>A0ABD3PD56</accession>
<dbReference type="Proteomes" id="UP001516023">
    <property type="component" value="Unassembled WGS sequence"/>
</dbReference>
<evidence type="ECO:0008006" key="6">
    <source>
        <dbReference type="Google" id="ProtNLM"/>
    </source>
</evidence>